<dbReference type="Proteomes" id="UP000245119">
    <property type="component" value="Linkage Group LG11"/>
</dbReference>
<feature type="region of interest" description="Disordered" evidence="3">
    <location>
        <begin position="204"/>
        <end position="300"/>
    </location>
</feature>
<feature type="compositionally biased region" description="Low complexity" evidence="3">
    <location>
        <begin position="237"/>
        <end position="252"/>
    </location>
</feature>
<feature type="compositionally biased region" description="Polar residues" evidence="3">
    <location>
        <begin position="253"/>
        <end position="270"/>
    </location>
</feature>
<keyword evidence="1" id="KW-0403">Intermediate filament</keyword>
<evidence type="ECO:0000313" key="6">
    <source>
        <dbReference type="Proteomes" id="UP000245119"/>
    </source>
</evidence>
<dbReference type="EMBL" id="PZQS01000011">
    <property type="protein sequence ID" value="PVD21891.1"/>
    <property type="molecule type" value="Genomic_DNA"/>
</dbReference>
<proteinExistence type="predicted"/>
<protein>
    <recommendedName>
        <fullName evidence="4">IF rod domain-containing protein</fullName>
    </recommendedName>
</protein>
<dbReference type="PROSITE" id="PS51842">
    <property type="entry name" value="IF_ROD_2"/>
    <property type="match status" value="1"/>
</dbReference>
<dbReference type="GO" id="GO:0090435">
    <property type="term" value="P:protein localization to nuclear envelope"/>
    <property type="evidence" value="ECO:0007669"/>
    <property type="project" value="TreeGrafter"/>
</dbReference>
<reference evidence="5 6" key="1">
    <citation type="submission" date="2018-04" db="EMBL/GenBank/DDBJ databases">
        <title>The genome of golden apple snail Pomacea canaliculata provides insight into stress tolerance and invasive adaptation.</title>
        <authorList>
            <person name="Liu C."/>
            <person name="Liu B."/>
            <person name="Ren Y."/>
            <person name="Zhang Y."/>
            <person name="Wang H."/>
            <person name="Li S."/>
            <person name="Jiang F."/>
            <person name="Yin L."/>
            <person name="Zhang G."/>
            <person name="Qian W."/>
            <person name="Fan W."/>
        </authorList>
    </citation>
    <scope>NUCLEOTIDE SEQUENCE [LARGE SCALE GENOMIC DNA]</scope>
    <source>
        <strain evidence="5">SZHN2017</strain>
        <tissue evidence="5">Muscle</tissue>
    </source>
</reference>
<dbReference type="PANTHER" id="PTHR45721:SF12">
    <property type="entry name" value="INTERMEDIATE FILAMENT PROTEIN IFA-1"/>
    <property type="match status" value="1"/>
</dbReference>
<dbReference type="STRING" id="400727.A0A2T7NL61"/>
<feature type="domain" description="IF rod" evidence="4">
    <location>
        <begin position="389"/>
        <end position="477"/>
    </location>
</feature>
<name>A0A2T7NL61_POMCA</name>
<dbReference type="GO" id="GO:0005652">
    <property type="term" value="C:nuclear lamina"/>
    <property type="evidence" value="ECO:0007669"/>
    <property type="project" value="TreeGrafter"/>
</dbReference>
<evidence type="ECO:0000259" key="4">
    <source>
        <dbReference type="PROSITE" id="PS51842"/>
    </source>
</evidence>
<dbReference type="GO" id="GO:0007097">
    <property type="term" value="P:nuclear migration"/>
    <property type="evidence" value="ECO:0007669"/>
    <property type="project" value="TreeGrafter"/>
</dbReference>
<dbReference type="InterPro" id="IPR039008">
    <property type="entry name" value="IF_rod_dom"/>
</dbReference>
<dbReference type="AlphaFoldDB" id="A0A2T7NL61"/>
<organism evidence="5 6">
    <name type="scientific">Pomacea canaliculata</name>
    <name type="common">Golden apple snail</name>
    <dbReference type="NCBI Taxonomy" id="400727"/>
    <lineage>
        <taxon>Eukaryota</taxon>
        <taxon>Metazoa</taxon>
        <taxon>Spiralia</taxon>
        <taxon>Lophotrochozoa</taxon>
        <taxon>Mollusca</taxon>
        <taxon>Gastropoda</taxon>
        <taxon>Caenogastropoda</taxon>
        <taxon>Architaenioglossa</taxon>
        <taxon>Ampullarioidea</taxon>
        <taxon>Ampullariidae</taxon>
        <taxon>Pomacea</taxon>
    </lineage>
</organism>
<dbReference type="GO" id="GO:0005200">
    <property type="term" value="F:structural constituent of cytoskeleton"/>
    <property type="evidence" value="ECO:0007669"/>
    <property type="project" value="TreeGrafter"/>
</dbReference>
<feature type="compositionally biased region" description="Basic and acidic residues" evidence="3">
    <location>
        <begin position="380"/>
        <end position="391"/>
    </location>
</feature>
<dbReference type="GO" id="GO:0006998">
    <property type="term" value="P:nuclear envelope organization"/>
    <property type="evidence" value="ECO:0007669"/>
    <property type="project" value="TreeGrafter"/>
</dbReference>
<evidence type="ECO:0000256" key="3">
    <source>
        <dbReference type="SAM" id="MobiDB-lite"/>
    </source>
</evidence>
<keyword evidence="2" id="KW-0175">Coiled coil</keyword>
<evidence type="ECO:0000313" key="5">
    <source>
        <dbReference type="EMBL" id="PVD21891.1"/>
    </source>
</evidence>
<dbReference type="OrthoDB" id="2441647at2759"/>
<dbReference type="PANTHER" id="PTHR45721">
    <property type="entry name" value="LAMIN DM0-RELATED"/>
    <property type="match status" value="1"/>
</dbReference>
<dbReference type="SUPFAM" id="SSF64593">
    <property type="entry name" value="Intermediate filament protein, coiled coil region"/>
    <property type="match status" value="1"/>
</dbReference>
<feature type="compositionally biased region" description="Gly residues" evidence="3">
    <location>
        <begin position="279"/>
        <end position="300"/>
    </location>
</feature>
<dbReference type="GO" id="GO:0051664">
    <property type="term" value="P:nuclear pore localization"/>
    <property type="evidence" value="ECO:0007669"/>
    <property type="project" value="TreeGrafter"/>
</dbReference>
<accession>A0A2T7NL61</accession>
<comment type="caution">
    <text evidence="5">The sequence shown here is derived from an EMBL/GenBank/DDBJ whole genome shotgun (WGS) entry which is preliminary data.</text>
</comment>
<keyword evidence="6" id="KW-1185">Reference proteome</keyword>
<dbReference type="Pfam" id="PF00038">
    <property type="entry name" value="Filament"/>
    <property type="match status" value="1"/>
</dbReference>
<feature type="region of interest" description="Disordered" evidence="3">
    <location>
        <begin position="371"/>
        <end position="391"/>
    </location>
</feature>
<evidence type="ECO:0000256" key="1">
    <source>
        <dbReference type="ARBA" id="ARBA00022754"/>
    </source>
</evidence>
<evidence type="ECO:0000256" key="2">
    <source>
        <dbReference type="ARBA" id="ARBA00023054"/>
    </source>
</evidence>
<dbReference type="Gene3D" id="1.20.5.1160">
    <property type="entry name" value="Vasodilator-stimulated phosphoprotein"/>
    <property type="match status" value="1"/>
</dbReference>
<gene>
    <name evidence="5" type="ORF">C0Q70_17694</name>
</gene>
<dbReference type="GO" id="GO:0031507">
    <property type="term" value="P:heterochromatin formation"/>
    <property type="evidence" value="ECO:0007669"/>
    <property type="project" value="TreeGrafter"/>
</dbReference>
<sequence>MLLGGGGEPSRLTDKETDINQTSLVTVLIHTPTTRLEVAREARDGAINRLCHPCTGLARLGSFTRRGPAAPLVTSNRQAPALEYFMRCGACPGTGILERPAAARLSISPWSECLVCVVAVALLREIPFRYTKIHKAADILSLSFGPCDVPSKSPGKPAFSVKTTRSCEARISVLPDAEVESDLQVQLPDRPELTVRRSKTLHQLSLASSSAQRQNTQLPRSPRARSHTLPEPWSPLSSPNTSSLDITSSSPSAEMTSQSTIKESRTIITQSSSSSSGGRIEGGSSGSGSGSGSISISGGGMSMSGGGMSIGGSGGMTDSDFYYKSNISPRNLSVQRASAVMGSGHGLVSGGSGGSSYKRTVEISSGHIPAYSQMSSGRVSDVKTSREREKRDMQDLNERFANYIEKVRFLEAQNRKLGSELEDLKGKWGKETSAIKQMFETELNEARGVIDETNKEKSKLEVRVQSLQDQVNDLFRQ</sequence>
<dbReference type="GO" id="GO:0005882">
    <property type="term" value="C:intermediate filament"/>
    <property type="evidence" value="ECO:0007669"/>
    <property type="project" value="UniProtKB-KW"/>
</dbReference>